<name>A0A1G9DFJ0_9ACTN</name>
<protein>
    <recommendedName>
        <fullName evidence="3">YbaB/EbfC DNA-binding family protein</fullName>
    </recommendedName>
</protein>
<sequence>MSENDPAPPSYTSACGTVTVVGGAEAPVVHLSADATRLPARDLADLITWTAREAADAARDDQAHESRSAADALAELKNLRDGLRQDGLEAVIERKRTEYGAEQPAADPSDPRTMSRLALGGDFPMAGLDMAIAVLERFGPGGSGAAQVEGEGVVGRADGPEEAVTVEATAQYPIAKVLLGIHARELGPEALAKEVTETAAKAAADLRERQRARIDGLGLPLSMDQVGGLPAEMNAYGRKILGQSEYLRRQHDDTIRRLHE</sequence>
<evidence type="ECO:0008006" key="3">
    <source>
        <dbReference type="Google" id="ProtNLM"/>
    </source>
</evidence>
<reference evidence="2" key="1">
    <citation type="submission" date="2016-10" db="EMBL/GenBank/DDBJ databases">
        <authorList>
            <person name="Varghese N."/>
            <person name="Submissions S."/>
        </authorList>
    </citation>
    <scope>NUCLEOTIDE SEQUENCE [LARGE SCALE GENOMIC DNA]</scope>
    <source>
        <strain evidence="2">CGMCC 4.3147</strain>
    </source>
</reference>
<gene>
    <name evidence="1" type="ORF">SAMN05216298_0861</name>
</gene>
<organism evidence="1 2">
    <name type="scientific">Glycomyces sambucus</name>
    <dbReference type="NCBI Taxonomy" id="380244"/>
    <lineage>
        <taxon>Bacteria</taxon>
        <taxon>Bacillati</taxon>
        <taxon>Actinomycetota</taxon>
        <taxon>Actinomycetes</taxon>
        <taxon>Glycomycetales</taxon>
        <taxon>Glycomycetaceae</taxon>
        <taxon>Glycomyces</taxon>
    </lineage>
</organism>
<accession>A0A1G9DFJ0</accession>
<keyword evidence="2" id="KW-1185">Reference proteome</keyword>
<dbReference type="Proteomes" id="UP000198662">
    <property type="component" value="Unassembled WGS sequence"/>
</dbReference>
<dbReference type="RefSeq" id="WP_091043273.1">
    <property type="nucleotide sequence ID" value="NZ_FNGF01000001.1"/>
</dbReference>
<dbReference type="STRING" id="380244.SAMN05216298_0861"/>
<evidence type="ECO:0000313" key="1">
    <source>
        <dbReference type="EMBL" id="SDK62600.1"/>
    </source>
</evidence>
<dbReference type="EMBL" id="FNGF01000001">
    <property type="protein sequence ID" value="SDK62600.1"/>
    <property type="molecule type" value="Genomic_DNA"/>
</dbReference>
<proteinExistence type="predicted"/>
<dbReference type="OrthoDB" id="5182494at2"/>
<evidence type="ECO:0000313" key="2">
    <source>
        <dbReference type="Proteomes" id="UP000198662"/>
    </source>
</evidence>
<dbReference type="AlphaFoldDB" id="A0A1G9DFJ0"/>